<evidence type="ECO:0000313" key="2">
    <source>
        <dbReference type="EMBL" id="DAF52555.1"/>
    </source>
</evidence>
<name>A0A8S5SP19_9CAUD</name>
<feature type="region of interest" description="Disordered" evidence="1">
    <location>
        <begin position="1"/>
        <end position="36"/>
    </location>
</feature>
<accession>A0A8S5SP19</accession>
<reference evidence="2" key="1">
    <citation type="journal article" date="2021" name="Proc. Natl. Acad. Sci. U.S.A.">
        <title>A Catalog of Tens of Thousands of Viruses from Human Metagenomes Reveals Hidden Associations with Chronic Diseases.</title>
        <authorList>
            <person name="Tisza M.J."/>
            <person name="Buck C.B."/>
        </authorList>
    </citation>
    <scope>NUCLEOTIDE SEQUENCE</scope>
    <source>
        <strain evidence="2">CtCb814</strain>
    </source>
</reference>
<evidence type="ECO:0000256" key="1">
    <source>
        <dbReference type="SAM" id="MobiDB-lite"/>
    </source>
</evidence>
<protein>
    <submittedName>
        <fullName evidence="2">Uncharacterized protein</fullName>
    </submittedName>
</protein>
<proteinExistence type="predicted"/>
<organism evidence="2">
    <name type="scientific">Siphoviridae sp. ctCb814</name>
    <dbReference type="NCBI Taxonomy" id="2827808"/>
    <lineage>
        <taxon>Viruses</taxon>
        <taxon>Duplodnaviria</taxon>
        <taxon>Heunggongvirae</taxon>
        <taxon>Uroviricota</taxon>
        <taxon>Caudoviricetes</taxon>
    </lineage>
</organism>
<sequence>MPLRVRARKEGEKGKTKKLCLSRTKRRGKNAIRSER</sequence>
<feature type="compositionally biased region" description="Basic residues" evidence="1">
    <location>
        <begin position="15"/>
        <end position="30"/>
    </location>
</feature>
<dbReference type="EMBL" id="BK032638">
    <property type="protein sequence ID" value="DAF52555.1"/>
    <property type="molecule type" value="Genomic_DNA"/>
</dbReference>